<feature type="region of interest" description="Disordered" evidence="1">
    <location>
        <begin position="70"/>
        <end position="93"/>
    </location>
</feature>
<evidence type="ECO:0000313" key="3">
    <source>
        <dbReference type="Proteomes" id="UP000807025"/>
    </source>
</evidence>
<feature type="compositionally biased region" description="Polar residues" evidence="1">
    <location>
        <begin position="82"/>
        <end position="93"/>
    </location>
</feature>
<keyword evidence="3" id="KW-1185">Reference proteome</keyword>
<dbReference type="Proteomes" id="UP000807025">
    <property type="component" value="Unassembled WGS sequence"/>
</dbReference>
<proteinExistence type="predicted"/>
<comment type="caution">
    <text evidence="2">The sequence shown here is derived from an EMBL/GenBank/DDBJ whole genome shotgun (WGS) entry which is preliminary data.</text>
</comment>
<sequence length="93" mass="9987">MKPIVCLPHILPHWLAQTLHQPESPQRRAMIPLMRSIRIATVQGSGVPQASSPVGVSGAPQLNLLHGQLRLNPGESGMLGSQRDQQLSDGSIP</sequence>
<reference evidence="2" key="1">
    <citation type="submission" date="2020-11" db="EMBL/GenBank/DDBJ databases">
        <authorList>
            <consortium name="DOE Joint Genome Institute"/>
            <person name="Ahrendt S."/>
            <person name="Riley R."/>
            <person name="Andreopoulos W."/>
            <person name="Labutti K."/>
            <person name="Pangilinan J."/>
            <person name="Ruiz-Duenas F.J."/>
            <person name="Barrasa J.M."/>
            <person name="Sanchez-Garcia M."/>
            <person name="Camarero S."/>
            <person name="Miyauchi S."/>
            <person name="Serrano A."/>
            <person name="Linde D."/>
            <person name="Babiker R."/>
            <person name="Drula E."/>
            <person name="Ayuso-Fernandez I."/>
            <person name="Pacheco R."/>
            <person name="Padilla G."/>
            <person name="Ferreira P."/>
            <person name="Barriuso J."/>
            <person name="Kellner H."/>
            <person name="Castanera R."/>
            <person name="Alfaro M."/>
            <person name="Ramirez L."/>
            <person name="Pisabarro A.G."/>
            <person name="Kuo A."/>
            <person name="Tritt A."/>
            <person name="Lipzen A."/>
            <person name="He G."/>
            <person name="Yan M."/>
            <person name="Ng V."/>
            <person name="Cullen D."/>
            <person name="Martin F."/>
            <person name="Rosso M.-N."/>
            <person name="Henrissat B."/>
            <person name="Hibbett D."/>
            <person name="Martinez A.T."/>
            <person name="Grigoriev I.V."/>
        </authorList>
    </citation>
    <scope>NUCLEOTIDE SEQUENCE</scope>
    <source>
        <strain evidence="2">ATCC 90797</strain>
    </source>
</reference>
<organism evidence="2 3">
    <name type="scientific">Pleurotus eryngii</name>
    <name type="common">Boletus of the steppes</name>
    <dbReference type="NCBI Taxonomy" id="5323"/>
    <lineage>
        <taxon>Eukaryota</taxon>
        <taxon>Fungi</taxon>
        <taxon>Dikarya</taxon>
        <taxon>Basidiomycota</taxon>
        <taxon>Agaricomycotina</taxon>
        <taxon>Agaricomycetes</taxon>
        <taxon>Agaricomycetidae</taxon>
        <taxon>Agaricales</taxon>
        <taxon>Pleurotineae</taxon>
        <taxon>Pleurotaceae</taxon>
        <taxon>Pleurotus</taxon>
    </lineage>
</organism>
<evidence type="ECO:0000256" key="1">
    <source>
        <dbReference type="SAM" id="MobiDB-lite"/>
    </source>
</evidence>
<accession>A0A9P6D722</accession>
<gene>
    <name evidence="2" type="ORF">BDN71DRAFT_1082264</name>
</gene>
<protein>
    <submittedName>
        <fullName evidence="2">Uncharacterized protein</fullName>
    </submittedName>
</protein>
<evidence type="ECO:0000313" key="2">
    <source>
        <dbReference type="EMBL" id="KAF9493612.1"/>
    </source>
</evidence>
<dbReference type="AlphaFoldDB" id="A0A9P6D722"/>
<name>A0A9P6D722_PLEER</name>
<dbReference type="EMBL" id="MU154583">
    <property type="protein sequence ID" value="KAF9493612.1"/>
    <property type="molecule type" value="Genomic_DNA"/>
</dbReference>